<evidence type="ECO:0000256" key="8">
    <source>
        <dbReference type="ARBA" id="ARBA00023186"/>
    </source>
</evidence>
<feature type="domain" description="Galectin" evidence="13">
    <location>
        <begin position="149"/>
        <end position="316"/>
    </location>
</feature>
<dbReference type="Gene3D" id="2.10.250.10">
    <property type="entry name" value="Calreticulin/calnexin, P domain"/>
    <property type="match status" value="1"/>
</dbReference>
<comment type="function">
    <text evidence="9">Calcium-binding protein that interacts with newly synthesized monoglucosylated glycoproteins in the endoplasmic reticulum. It may act in assisting protein assembly and/or in the retention within the ER of unassembled protein subunits. It seems to play a major role in the quality control apparatus of the ER by the retention of incorrectly folded proteins. Required for embryogenesis and larval development under heat and ER stress conditions. May be important for germ cell development. Involved in neuronal necrotic cell death.</text>
</comment>
<keyword evidence="8 11" id="KW-0143">Chaperone</keyword>
<dbReference type="InterPro" id="IPR001079">
    <property type="entry name" value="Galectin_CRD"/>
</dbReference>
<dbReference type="FunFam" id="2.60.120.200:FF:000011">
    <property type="entry name" value="Probable calnexin"/>
    <property type="match status" value="1"/>
</dbReference>
<dbReference type="PROSITE" id="PS51304">
    <property type="entry name" value="GALECTIN"/>
    <property type="match status" value="1"/>
</dbReference>
<dbReference type="EnsemblMetazoa" id="GBRI037489-RA">
    <property type="protein sequence ID" value="GBRI037489-PA"/>
    <property type="gene ID" value="GBRI037489"/>
</dbReference>
<evidence type="ECO:0000256" key="3">
    <source>
        <dbReference type="ARBA" id="ARBA00022692"/>
    </source>
</evidence>
<evidence type="ECO:0000256" key="5">
    <source>
        <dbReference type="ARBA" id="ARBA00022824"/>
    </source>
</evidence>
<dbReference type="AlphaFoldDB" id="A0A1A9WYP1"/>
<feature type="transmembrane region" description="Helical" evidence="11">
    <location>
        <begin position="498"/>
        <end position="516"/>
    </location>
</feature>
<feature type="signal peptide" evidence="11">
    <location>
        <begin position="1"/>
        <end position="30"/>
    </location>
</feature>
<reference evidence="14" key="2">
    <citation type="submission" date="2020-05" db="UniProtKB">
        <authorList>
            <consortium name="EnsemblMetazoa"/>
        </authorList>
    </citation>
    <scope>IDENTIFICATION</scope>
    <source>
        <strain evidence="14">IAEA</strain>
    </source>
</reference>
<dbReference type="InterPro" id="IPR009033">
    <property type="entry name" value="Calreticulin/calnexin_P_dom_sf"/>
</dbReference>
<reference evidence="15" key="1">
    <citation type="submission" date="2014-03" db="EMBL/GenBank/DDBJ databases">
        <authorList>
            <person name="Aksoy S."/>
            <person name="Warren W."/>
            <person name="Wilson R.K."/>
        </authorList>
    </citation>
    <scope>NUCLEOTIDE SEQUENCE [LARGE SCALE GENOMIC DNA]</scope>
    <source>
        <strain evidence="15">IAEA</strain>
    </source>
</reference>
<comment type="similarity">
    <text evidence="2 11">Belongs to the calreticulin family.</text>
</comment>
<evidence type="ECO:0000256" key="12">
    <source>
        <dbReference type="SAM" id="MobiDB-lite"/>
    </source>
</evidence>
<comment type="subcellular location">
    <subcellularLocation>
        <location evidence="1">Endoplasmic reticulum membrane</location>
        <topology evidence="1">Single-pass type I membrane protein</topology>
    </subcellularLocation>
</comment>
<feature type="compositionally biased region" description="Basic and acidic residues" evidence="12">
    <location>
        <begin position="297"/>
        <end position="319"/>
    </location>
</feature>
<keyword evidence="3 11" id="KW-0812">Transmembrane</keyword>
<evidence type="ECO:0000256" key="11">
    <source>
        <dbReference type="RuleBase" id="RU362126"/>
    </source>
</evidence>
<evidence type="ECO:0000256" key="7">
    <source>
        <dbReference type="ARBA" id="ARBA00023136"/>
    </source>
</evidence>
<dbReference type="GO" id="GO:0051082">
    <property type="term" value="F:unfolded protein binding"/>
    <property type="evidence" value="ECO:0007669"/>
    <property type="project" value="InterPro"/>
</dbReference>
<dbReference type="Pfam" id="PF00262">
    <property type="entry name" value="Calreticulin"/>
    <property type="match status" value="1"/>
</dbReference>
<dbReference type="Proteomes" id="UP000091820">
    <property type="component" value="Unassembled WGS sequence"/>
</dbReference>
<dbReference type="GO" id="GO:0005509">
    <property type="term" value="F:calcium ion binding"/>
    <property type="evidence" value="ECO:0007669"/>
    <property type="project" value="InterPro"/>
</dbReference>
<proteinExistence type="inferred from homology"/>
<dbReference type="GO" id="GO:0036503">
    <property type="term" value="P:ERAD pathway"/>
    <property type="evidence" value="ECO:0007669"/>
    <property type="project" value="TreeGrafter"/>
</dbReference>
<evidence type="ECO:0000256" key="1">
    <source>
        <dbReference type="ARBA" id="ARBA00004115"/>
    </source>
</evidence>
<dbReference type="Gene3D" id="2.60.120.200">
    <property type="match status" value="1"/>
</dbReference>
<protein>
    <recommendedName>
        <fullName evidence="13">Galectin domain-containing protein</fullName>
    </recommendedName>
</protein>
<feature type="disulfide bond" evidence="10">
    <location>
        <begin position="177"/>
        <end position="211"/>
    </location>
</feature>
<evidence type="ECO:0000256" key="10">
    <source>
        <dbReference type="PIRSR" id="PIRSR601580-3"/>
    </source>
</evidence>
<feature type="compositionally biased region" description="Basic residues" evidence="12">
    <location>
        <begin position="689"/>
        <end position="699"/>
    </location>
</feature>
<dbReference type="SUPFAM" id="SSF63887">
    <property type="entry name" value="P-domain of calnexin/calreticulin"/>
    <property type="match status" value="1"/>
</dbReference>
<dbReference type="InterPro" id="IPR013320">
    <property type="entry name" value="ConA-like_dom_sf"/>
</dbReference>
<dbReference type="PRINTS" id="PR00626">
    <property type="entry name" value="CALRETICULIN"/>
</dbReference>
<keyword evidence="10" id="KW-1015">Disulfide bond</keyword>
<evidence type="ECO:0000313" key="14">
    <source>
        <dbReference type="EnsemblMetazoa" id="GBRI037489-PA"/>
    </source>
</evidence>
<keyword evidence="15" id="KW-1185">Reference proteome</keyword>
<keyword evidence="5 11" id="KW-0256">Endoplasmic reticulum</keyword>
<evidence type="ECO:0000256" key="9">
    <source>
        <dbReference type="ARBA" id="ARBA00053392"/>
    </source>
</evidence>
<feature type="compositionally biased region" description="Basic and acidic residues" evidence="12">
    <location>
        <begin position="638"/>
        <end position="649"/>
    </location>
</feature>
<dbReference type="FunFam" id="2.10.250.10:FF:000001">
    <property type="entry name" value="Calnexin homolog"/>
    <property type="match status" value="1"/>
</dbReference>
<keyword evidence="7 11" id="KW-0472">Membrane</keyword>
<keyword evidence="4" id="KW-0430">Lectin</keyword>
<evidence type="ECO:0000256" key="2">
    <source>
        <dbReference type="ARBA" id="ARBA00010983"/>
    </source>
</evidence>
<sequence length="699" mass="79291">MRQLDYKFPSVALLLVIFLISNKCINNVAGRDAKDDDYDEEDFDTLTDNAEINEKQGNSAPLATDESGAEIIYESPKYDAAKFYFVDNFDDIEMSQKLWIKSLAKKDDTAEEIAKYDGNWTWEAPQRIVWKDDIGLVLKSKAKHAAIAAHLTKPFTFTESKELVVQYEVNMQEGQDCGGAYIKLLSMDQSEDLTKFNDKTPYTIMFGPDKCGNDIKMHFIFRHVNPINGSITEKHCRKPKERVEEPFKDKLPHLYRLVVRADNTYEISIDHKVINFGSLFTDFTPPVNPPSTIDDPEDKKPDDWDEREKINDPTAKKPDDWDDAPPQIPDPNAVMPDGWLEDEPEMMPDPSATIPEDWDFEMDGEWEPPFVDNPVCEKAPGCGTWKAPLINNPQYKGKWRAPMIKNPNYRGKWTPRKIANPDFFEDLNPYKMTPIASIGIELWSMSSNILFDNLIITDDVKVALDYASQTFDVKRRYIEKKSDSVLSQTKTFFKESPWAWFVIAMIFVLPLTYYCFIYNDKKEGDADAKKTDAIQPDDVINAGGGDGDKNSSSKKNKSDLEVKAANATEKIDGIEALDDESDKDKDSTESFEMDEASEDKDGEESYADAKKTNANQSSEISEAGGDADKTSASKKKKSDLELKTADVTEKIAGINLDDDKDGKDKDSTESFEMGKHLEDKDGEEDTTQPRKRHVRKDES</sequence>
<dbReference type="PROSITE" id="PS00803">
    <property type="entry name" value="CALRETICULIN_1"/>
    <property type="match status" value="1"/>
</dbReference>
<feature type="chain" id="PRO_5008445888" description="Galectin domain-containing protein" evidence="11">
    <location>
        <begin position="31"/>
        <end position="699"/>
    </location>
</feature>
<keyword evidence="6 11" id="KW-1133">Transmembrane helix</keyword>
<dbReference type="GO" id="GO:0005789">
    <property type="term" value="C:endoplasmic reticulum membrane"/>
    <property type="evidence" value="ECO:0007669"/>
    <property type="project" value="UniProtKB-SubCell"/>
</dbReference>
<evidence type="ECO:0000259" key="13">
    <source>
        <dbReference type="PROSITE" id="PS51304"/>
    </source>
</evidence>
<dbReference type="InterPro" id="IPR001580">
    <property type="entry name" value="Calret/calnex"/>
</dbReference>
<keyword evidence="11" id="KW-0732">Signal</keyword>
<name>A0A1A9WYP1_9MUSC</name>
<feature type="region of interest" description="Disordered" evidence="12">
    <location>
        <begin position="287"/>
        <end position="340"/>
    </location>
</feature>
<feature type="region of interest" description="Disordered" evidence="12">
    <location>
        <begin position="527"/>
        <end position="699"/>
    </location>
</feature>
<evidence type="ECO:0000256" key="4">
    <source>
        <dbReference type="ARBA" id="ARBA00022734"/>
    </source>
</evidence>
<dbReference type="STRING" id="37001.A0A1A9WYP1"/>
<evidence type="ECO:0000313" key="15">
    <source>
        <dbReference type="Proteomes" id="UP000091820"/>
    </source>
</evidence>
<dbReference type="PANTHER" id="PTHR11073">
    <property type="entry name" value="CALRETICULIN AND CALNEXIN"/>
    <property type="match status" value="1"/>
</dbReference>
<feature type="compositionally biased region" description="Basic and acidic residues" evidence="12">
    <location>
        <begin position="546"/>
        <end position="562"/>
    </location>
</feature>
<organism evidence="14 15">
    <name type="scientific">Glossina brevipalpis</name>
    <dbReference type="NCBI Taxonomy" id="37001"/>
    <lineage>
        <taxon>Eukaryota</taxon>
        <taxon>Metazoa</taxon>
        <taxon>Ecdysozoa</taxon>
        <taxon>Arthropoda</taxon>
        <taxon>Hexapoda</taxon>
        <taxon>Insecta</taxon>
        <taxon>Pterygota</taxon>
        <taxon>Neoptera</taxon>
        <taxon>Endopterygota</taxon>
        <taxon>Diptera</taxon>
        <taxon>Brachycera</taxon>
        <taxon>Muscomorpha</taxon>
        <taxon>Hippoboscoidea</taxon>
        <taxon>Glossinidae</taxon>
        <taxon>Glossina</taxon>
    </lineage>
</organism>
<feature type="compositionally biased region" description="Acidic residues" evidence="12">
    <location>
        <begin position="589"/>
        <end position="606"/>
    </location>
</feature>
<dbReference type="GO" id="GO:0030246">
    <property type="term" value="F:carbohydrate binding"/>
    <property type="evidence" value="ECO:0007669"/>
    <property type="project" value="UniProtKB-KW"/>
</dbReference>
<dbReference type="SUPFAM" id="SSF49899">
    <property type="entry name" value="Concanavalin A-like lectins/glucanases"/>
    <property type="match status" value="1"/>
</dbReference>
<feature type="compositionally biased region" description="Basic and acidic residues" evidence="12">
    <location>
        <begin position="660"/>
        <end position="679"/>
    </location>
</feature>
<dbReference type="PROSITE" id="PS00804">
    <property type="entry name" value="CALRETICULIN_2"/>
    <property type="match status" value="1"/>
</dbReference>
<accession>A0A1A9WYP1</accession>
<dbReference type="InterPro" id="IPR018124">
    <property type="entry name" value="Calret/calnex_CS"/>
</dbReference>
<dbReference type="PANTHER" id="PTHR11073:SF1">
    <property type="entry name" value="CALNEXIN 14D-RELATED"/>
    <property type="match status" value="1"/>
</dbReference>
<evidence type="ECO:0000256" key="6">
    <source>
        <dbReference type="ARBA" id="ARBA00022989"/>
    </source>
</evidence>
<dbReference type="GO" id="GO:0006457">
    <property type="term" value="P:protein folding"/>
    <property type="evidence" value="ECO:0007669"/>
    <property type="project" value="InterPro"/>
</dbReference>
<dbReference type="VEuPathDB" id="VectorBase:GBRI037489"/>